<feature type="region of interest" description="Disordered" evidence="4">
    <location>
        <begin position="14"/>
        <end position="66"/>
    </location>
</feature>
<feature type="repeat" description="PPR" evidence="3">
    <location>
        <begin position="173"/>
        <end position="203"/>
    </location>
</feature>
<dbReference type="InterPro" id="IPR002885">
    <property type="entry name" value="PPR_rpt"/>
</dbReference>
<dbReference type="Proteomes" id="UP001417504">
    <property type="component" value="Unassembled WGS sequence"/>
</dbReference>
<evidence type="ECO:0008006" key="7">
    <source>
        <dbReference type="Google" id="ProtNLM"/>
    </source>
</evidence>
<evidence type="ECO:0000256" key="3">
    <source>
        <dbReference type="PROSITE-ProRule" id="PRU00708"/>
    </source>
</evidence>
<dbReference type="PROSITE" id="PS51375">
    <property type="entry name" value="PPR"/>
    <property type="match status" value="2"/>
</dbReference>
<dbReference type="PANTHER" id="PTHR47874">
    <property type="entry name" value="EXPRESSED PROTEIN"/>
    <property type="match status" value="1"/>
</dbReference>
<dbReference type="AlphaFoldDB" id="A0AAP0K614"/>
<dbReference type="Gene3D" id="1.25.40.10">
    <property type="entry name" value="Tetratricopeptide repeat domain"/>
    <property type="match status" value="1"/>
</dbReference>
<dbReference type="Pfam" id="PF01535">
    <property type="entry name" value="PPR"/>
    <property type="match status" value="1"/>
</dbReference>
<dbReference type="InterPro" id="IPR011990">
    <property type="entry name" value="TPR-like_helical_dom_sf"/>
</dbReference>
<evidence type="ECO:0000256" key="4">
    <source>
        <dbReference type="SAM" id="MobiDB-lite"/>
    </source>
</evidence>
<gene>
    <name evidence="5" type="ORF">Sjap_005903</name>
</gene>
<organism evidence="5 6">
    <name type="scientific">Stephania japonica</name>
    <dbReference type="NCBI Taxonomy" id="461633"/>
    <lineage>
        <taxon>Eukaryota</taxon>
        <taxon>Viridiplantae</taxon>
        <taxon>Streptophyta</taxon>
        <taxon>Embryophyta</taxon>
        <taxon>Tracheophyta</taxon>
        <taxon>Spermatophyta</taxon>
        <taxon>Magnoliopsida</taxon>
        <taxon>Ranunculales</taxon>
        <taxon>Menispermaceae</taxon>
        <taxon>Menispermoideae</taxon>
        <taxon>Cissampelideae</taxon>
        <taxon>Stephania</taxon>
    </lineage>
</organism>
<name>A0AAP0K614_9MAGN</name>
<accession>A0AAP0K614</accession>
<dbReference type="Pfam" id="PF13041">
    <property type="entry name" value="PPR_2"/>
    <property type="match status" value="1"/>
</dbReference>
<dbReference type="EMBL" id="JBBNAE010000002">
    <property type="protein sequence ID" value="KAK9146000.1"/>
    <property type="molecule type" value="Genomic_DNA"/>
</dbReference>
<keyword evidence="6" id="KW-1185">Reference proteome</keyword>
<dbReference type="NCBIfam" id="TIGR00756">
    <property type="entry name" value="PPR"/>
    <property type="match status" value="1"/>
</dbReference>
<feature type="repeat" description="PPR" evidence="3">
    <location>
        <begin position="138"/>
        <end position="172"/>
    </location>
</feature>
<comment type="similarity">
    <text evidence="1">Belongs to the PPR family. P subfamily.</text>
</comment>
<evidence type="ECO:0000256" key="2">
    <source>
        <dbReference type="ARBA" id="ARBA00022737"/>
    </source>
</evidence>
<keyword evidence="2" id="KW-0677">Repeat</keyword>
<reference evidence="5 6" key="1">
    <citation type="submission" date="2024-01" db="EMBL/GenBank/DDBJ databases">
        <title>Genome assemblies of Stephania.</title>
        <authorList>
            <person name="Yang L."/>
        </authorList>
    </citation>
    <scope>NUCLEOTIDE SEQUENCE [LARGE SCALE GENOMIC DNA]</scope>
    <source>
        <strain evidence="5">QJT</strain>
        <tissue evidence="5">Leaf</tissue>
    </source>
</reference>
<dbReference type="PANTHER" id="PTHR47874:SF6">
    <property type="entry name" value="PENTATRICOPEPTIDE REPEAT-CONTAINING PROTEIN"/>
    <property type="match status" value="1"/>
</dbReference>
<proteinExistence type="inferred from homology"/>
<dbReference type="GO" id="GO:0003729">
    <property type="term" value="F:mRNA binding"/>
    <property type="evidence" value="ECO:0007669"/>
    <property type="project" value="InterPro"/>
</dbReference>
<comment type="caution">
    <text evidence="5">The sequence shown here is derived from an EMBL/GenBank/DDBJ whole genome shotgun (WGS) entry which is preliminary data.</text>
</comment>
<feature type="compositionally biased region" description="Basic and acidic residues" evidence="4">
    <location>
        <begin position="40"/>
        <end position="66"/>
    </location>
</feature>
<protein>
    <recommendedName>
        <fullName evidence="7">Pentatricopeptide repeat-containing protein</fullName>
    </recommendedName>
</protein>
<evidence type="ECO:0000313" key="5">
    <source>
        <dbReference type="EMBL" id="KAK9146000.1"/>
    </source>
</evidence>
<evidence type="ECO:0000256" key="1">
    <source>
        <dbReference type="ARBA" id="ARBA00007626"/>
    </source>
</evidence>
<sequence length="271" mass="31067">MAFSAQLWTATPVSFAYRPRPETHPKPLPPPKPLRPLLCSKDENRGEREREKEKKREEMERREEENRKIASRKAISVILRREATMAVLEKSKSKKINSKRLLPRTVLEALHERIAALRWESALKVFELLREQLWYRPNPGIYVKLIVMLGKCKQPEKAYILFQSMVDEGCIVNHESYTALVSAYGRSGFFDKAFAILDLMKKTPGCKPDVHTYSILIKSCSHFYDFERVQTLLSDMAAQELSLIPSHTIPLLMLMGKQVCGDGVDTHGDAP</sequence>
<evidence type="ECO:0000313" key="6">
    <source>
        <dbReference type="Proteomes" id="UP001417504"/>
    </source>
</evidence>
<dbReference type="InterPro" id="IPR044179">
    <property type="entry name" value="PPR5-like"/>
</dbReference>